<protein>
    <submittedName>
        <fullName evidence="3">Uncharacterized protein</fullName>
    </submittedName>
</protein>
<feature type="compositionally biased region" description="Polar residues" evidence="1">
    <location>
        <begin position="1"/>
        <end position="12"/>
    </location>
</feature>
<dbReference type="OrthoDB" id="1937642at2759"/>
<accession>A0A1J9QVY3</accession>
<gene>
    <name evidence="3" type="ORF">BKCO1_3300050</name>
</gene>
<dbReference type="GeneID" id="31014810"/>
<keyword evidence="2" id="KW-0812">Transmembrane</keyword>
<name>A0A1J9QVY3_9PEZI</name>
<dbReference type="Proteomes" id="UP000183809">
    <property type="component" value="Unassembled WGS sequence"/>
</dbReference>
<sequence>MSPFTRSPTLASPTEELRTRSTNSAAAAAAAATTTPDSTPTALILQALRNPHDLLPFLLLLGGEVVQKALAQATGRGQLAPVCFSFGWASYAFVAAVQLLGDGRLMPAAEVPCKVYNMRSAYARANRNWVVGRLLRDNELFMARQRERLDVQAGRDRGGQLGRALRIAIYEPAGGGGGSGDRDRAPLKGAGAPPYARVSHLGVTAAQCAVAVVPWVRGGDWLPFVVTAVGTGLAAGMGLLPQWRAEKLPEERTNRKTFAVTAGNGSKDIMIIRNLGLSYDLEDLSTFESPRLSRAWQQCGLFRNDVGGEPFVRTFNGLPLDFWFTRIVCFSLAVGWLVLLLLVAGMKRNSWYLFVVAALGMMQNIYVAGCSVHPEMQLIPLILRDQILGNKVMDALMDLEVTLERDPLFGEVEREAIVEPLIKEYFPGRLRKDNGEIEWWAGHRDHYDRDRLNRKTSSGLSRGVPRSRWFVTDPDLEKDLVDTSSVELLQDENEGISHHASQTDVQEPSHIRVEETQQLHQRHRTSHGTMYNVGITSGMT</sequence>
<dbReference type="EMBL" id="MNUE01000033">
    <property type="protein sequence ID" value="OJD33150.1"/>
    <property type="molecule type" value="Genomic_DNA"/>
</dbReference>
<evidence type="ECO:0000313" key="3">
    <source>
        <dbReference type="EMBL" id="OJD33150.1"/>
    </source>
</evidence>
<feature type="region of interest" description="Disordered" evidence="1">
    <location>
        <begin position="1"/>
        <end position="34"/>
    </location>
</feature>
<feature type="compositionally biased region" description="Low complexity" evidence="1">
    <location>
        <begin position="20"/>
        <end position="34"/>
    </location>
</feature>
<feature type="transmembrane region" description="Helical" evidence="2">
    <location>
        <begin position="351"/>
        <end position="369"/>
    </location>
</feature>
<dbReference type="AlphaFoldDB" id="A0A1J9QVY3"/>
<evidence type="ECO:0000256" key="1">
    <source>
        <dbReference type="SAM" id="MobiDB-lite"/>
    </source>
</evidence>
<evidence type="ECO:0000313" key="4">
    <source>
        <dbReference type="Proteomes" id="UP000183809"/>
    </source>
</evidence>
<feature type="transmembrane region" description="Helical" evidence="2">
    <location>
        <begin position="323"/>
        <end position="344"/>
    </location>
</feature>
<dbReference type="STRING" id="236234.A0A1J9QVY3"/>
<keyword evidence="2" id="KW-0472">Membrane</keyword>
<reference evidence="3 4" key="1">
    <citation type="submission" date="2016-10" db="EMBL/GenBank/DDBJ databases">
        <title>Proteomics and genomics reveal pathogen-plant mechanisms compatible with a hemibiotrophic lifestyle of Diplodia corticola.</title>
        <authorList>
            <person name="Fernandes I."/>
            <person name="De Jonge R."/>
            <person name="Van De Peer Y."/>
            <person name="Devreese B."/>
            <person name="Alves A."/>
            <person name="Esteves A.C."/>
        </authorList>
    </citation>
    <scope>NUCLEOTIDE SEQUENCE [LARGE SCALE GENOMIC DNA]</scope>
    <source>
        <strain evidence="3 4">CBS 112549</strain>
    </source>
</reference>
<organism evidence="3 4">
    <name type="scientific">Diplodia corticola</name>
    <dbReference type="NCBI Taxonomy" id="236234"/>
    <lineage>
        <taxon>Eukaryota</taxon>
        <taxon>Fungi</taxon>
        <taxon>Dikarya</taxon>
        <taxon>Ascomycota</taxon>
        <taxon>Pezizomycotina</taxon>
        <taxon>Dothideomycetes</taxon>
        <taxon>Dothideomycetes incertae sedis</taxon>
        <taxon>Botryosphaeriales</taxon>
        <taxon>Botryosphaeriaceae</taxon>
        <taxon>Diplodia</taxon>
    </lineage>
</organism>
<proteinExistence type="predicted"/>
<evidence type="ECO:0000256" key="2">
    <source>
        <dbReference type="SAM" id="Phobius"/>
    </source>
</evidence>
<comment type="caution">
    <text evidence="3">The sequence shown here is derived from an EMBL/GenBank/DDBJ whole genome shotgun (WGS) entry which is preliminary data.</text>
</comment>
<keyword evidence="4" id="KW-1185">Reference proteome</keyword>
<dbReference type="RefSeq" id="XP_020129410.1">
    <property type="nucleotide sequence ID" value="XM_020274549.1"/>
</dbReference>
<keyword evidence="2" id="KW-1133">Transmembrane helix</keyword>